<evidence type="ECO:0008006" key="4">
    <source>
        <dbReference type="Google" id="ProtNLM"/>
    </source>
</evidence>
<feature type="compositionally biased region" description="Polar residues" evidence="1">
    <location>
        <begin position="151"/>
        <end position="164"/>
    </location>
</feature>
<feature type="compositionally biased region" description="Low complexity" evidence="1">
    <location>
        <begin position="107"/>
        <end position="129"/>
    </location>
</feature>
<dbReference type="GO" id="GO:0003723">
    <property type="term" value="F:RNA binding"/>
    <property type="evidence" value="ECO:0007669"/>
    <property type="project" value="InterPro"/>
</dbReference>
<feature type="compositionally biased region" description="Polar residues" evidence="1">
    <location>
        <begin position="350"/>
        <end position="364"/>
    </location>
</feature>
<proteinExistence type="predicted"/>
<evidence type="ECO:0000256" key="1">
    <source>
        <dbReference type="SAM" id="MobiDB-lite"/>
    </source>
</evidence>
<feature type="compositionally biased region" description="Basic and acidic residues" evidence="1">
    <location>
        <begin position="775"/>
        <end position="825"/>
    </location>
</feature>
<feature type="compositionally biased region" description="Basic and acidic residues" evidence="1">
    <location>
        <begin position="1072"/>
        <end position="1097"/>
    </location>
</feature>
<dbReference type="InterPro" id="IPR032922">
    <property type="entry name" value="SON"/>
</dbReference>
<dbReference type="Gene3D" id="3.30.40.10">
    <property type="entry name" value="Zinc/RING finger domain, C3HC4 (zinc finger)"/>
    <property type="match status" value="1"/>
</dbReference>
<organism evidence="2 3">
    <name type="scientific">Massariosphaeria phaeospora</name>
    <dbReference type="NCBI Taxonomy" id="100035"/>
    <lineage>
        <taxon>Eukaryota</taxon>
        <taxon>Fungi</taxon>
        <taxon>Dikarya</taxon>
        <taxon>Ascomycota</taxon>
        <taxon>Pezizomycotina</taxon>
        <taxon>Dothideomycetes</taxon>
        <taxon>Pleosporomycetidae</taxon>
        <taxon>Pleosporales</taxon>
        <taxon>Pleosporales incertae sedis</taxon>
        <taxon>Massariosphaeria</taxon>
    </lineage>
</organism>
<evidence type="ECO:0000313" key="2">
    <source>
        <dbReference type="EMBL" id="KAF2875175.1"/>
    </source>
</evidence>
<feature type="compositionally biased region" description="Basic and acidic residues" evidence="1">
    <location>
        <begin position="856"/>
        <end position="865"/>
    </location>
</feature>
<dbReference type="GO" id="GO:0043484">
    <property type="term" value="P:regulation of RNA splicing"/>
    <property type="evidence" value="ECO:0007669"/>
    <property type="project" value="InterPro"/>
</dbReference>
<dbReference type="EMBL" id="JAADJZ010000005">
    <property type="protein sequence ID" value="KAF2875175.1"/>
    <property type="molecule type" value="Genomic_DNA"/>
</dbReference>
<feature type="compositionally biased region" description="Basic and acidic residues" evidence="1">
    <location>
        <begin position="448"/>
        <end position="460"/>
    </location>
</feature>
<feature type="region of interest" description="Disordered" evidence="1">
    <location>
        <begin position="350"/>
        <end position="501"/>
    </location>
</feature>
<dbReference type="PANTHER" id="PTHR46528">
    <property type="entry name" value="PROTEIN SON"/>
    <property type="match status" value="1"/>
</dbReference>
<dbReference type="PANTHER" id="PTHR46528:SF1">
    <property type="entry name" value="PROTEIN SON"/>
    <property type="match status" value="1"/>
</dbReference>
<feature type="compositionally biased region" description="Polar residues" evidence="1">
    <location>
        <begin position="616"/>
        <end position="625"/>
    </location>
</feature>
<evidence type="ECO:0000313" key="3">
    <source>
        <dbReference type="Proteomes" id="UP000481861"/>
    </source>
</evidence>
<gene>
    <name evidence="2" type="ORF">BDV95DRAFT_665765</name>
</gene>
<feature type="compositionally biased region" description="Basic and acidic residues" evidence="1">
    <location>
        <begin position="968"/>
        <end position="987"/>
    </location>
</feature>
<feature type="compositionally biased region" description="Low complexity" evidence="1">
    <location>
        <begin position="953"/>
        <end position="965"/>
    </location>
</feature>
<feature type="compositionally biased region" description="Basic and acidic residues" evidence="1">
    <location>
        <begin position="627"/>
        <end position="705"/>
    </location>
</feature>
<dbReference type="Proteomes" id="UP000481861">
    <property type="component" value="Unassembled WGS sequence"/>
</dbReference>
<name>A0A7C8MF96_9PLEO</name>
<dbReference type="OrthoDB" id="106784at2759"/>
<feature type="compositionally biased region" description="Basic residues" evidence="1">
    <location>
        <begin position="714"/>
        <end position="743"/>
    </location>
</feature>
<accession>A0A7C8MF96</accession>
<feature type="region of interest" description="Disordered" evidence="1">
    <location>
        <begin position="541"/>
        <end position="1097"/>
    </location>
</feature>
<keyword evidence="3" id="KW-1185">Reference proteome</keyword>
<feature type="region of interest" description="Disordered" evidence="1">
    <location>
        <begin position="105"/>
        <end position="206"/>
    </location>
</feature>
<protein>
    <recommendedName>
        <fullName evidence="4">RING-type domain-containing protein</fullName>
    </recommendedName>
</protein>
<reference evidence="2 3" key="1">
    <citation type="submission" date="2020-01" db="EMBL/GenBank/DDBJ databases">
        <authorList>
            <consortium name="DOE Joint Genome Institute"/>
            <person name="Haridas S."/>
            <person name="Albert R."/>
            <person name="Binder M."/>
            <person name="Bloem J."/>
            <person name="Labutti K."/>
            <person name="Salamov A."/>
            <person name="Andreopoulos B."/>
            <person name="Baker S.E."/>
            <person name="Barry K."/>
            <person name="Bills G."/>
            <person name="Bluhm B.H."/>
            <person name="Cannon C."/>
            <person name="Castanera R."/>
            <person name="Culley D.E."/>
            <person name="Daum C."/>
            <person name="Ezra D."/>
            <person name="Gonzalez J.B."/>
            <person name="Henrissat B."/>
            <person name="Kuo A."/>
            <person name="Liang C."/>
            <person name="Lipzen A."/>
            <person name="Lutzoni F."/>
            <person name="Magnuson J."/>
            <person name="Mondo S."/>
            <person name="Nolan M."/>
            <person name="Ohm R."/>
            <person name="Pangilinan J."/>
            <person name="Park H.-J.H."/>
            <person name="Ramirez L."/>
            <person name="Alfaro M."/>
            <person name="Sun H."/>
            <person name="Tritt A."/>
            <person name="Yoshinaga Y."/>
            <person name="Zwiers L.-H.L."/>
            <person name="Turgeon B.G."/>
            <person name="Goodwin S.B."/>
            <person name="Spatafora J.W."/>
            <person name="Crous P.W."/>
            <person name="Grigoriev I.V."/>
        </authorList>
    </citation>
    <scope>NUCLEOTIDE SEQUENCE [LARGE SCALE GENOMIC DNA]</scope>
    <source>
        <strain evidence="2 3">CBS 611.86</strain>
    </source>
</reference>
<feature type="compositionally biased region" description="Gly residues" evidence="1">
    <location>
        <begin position="370"/>
        <end position="380"/>
    </location>
</feature>
<dbReference type="InterPro" id="IPR013083">
    <property type="entry name" value="Znf_RING/FYVE/PHD"/>
</dbReference>
<feature type="compositionally biased region" description="Basic and acidic residues" evidence="1">
    <location>
        <begin position="1022"/>
        <end position="1033"/>
    </location>
</feature>
<feature type="compositionally biased region" description="Basic and acidic residues" evidence="1">
    <location>
        <begin position="600"/>
        <end position="615"/>
    </location>
</feature>
<dbReference type="AlphaFoldDB" id="A0A7C8MF96"/>
<feature type="compositionally biased region" description="Basic and acidic residues" evidence="1">
    <location>
        <begin position="175"/>
        <end position="202"/>
    </location>
</feature>
<dbReference type="SUPFAM" id="SSF57850">
    <property type="entry name" value="RING/U-box"/>
    <property type="match status" value="1"/>
</dbReference>
<dbReference type="GO" id="GO:0051726">
    <property type="term" value="P:regulation of cell cycle"/>
    <property type="evidence" value="ECO:0007669"/>
    <property type="project" value="InterPro"/>
</dbReference>
<comment type="caution">
    <text evidence="2">The sequence shown here is derived from an EMBL/GenBank/DDBJ whole genome shotgun (WGS) entry which is preliminary data.</text>
</comment>
<feature type="compositionally biased region" description="Pro residues" evidence="1">
    <location>
        <begin position="907"/>
        <end position="916"/>
    </location>
</feature>
<feature type="compositionally biased region" description="Basic and acidic residues" evidence="1">
    <location>
        <begin position="927"/>
        <end position="937"/>
    </location>
</feature>
<sequence>MADPATDAKAARLAEELKEFALTLPTPSLPKNLLCALCSELAVDAWKLQCCNKPICTPCQAKLEFPTTCPLCEHHPLESDLCVPHKALRNTMRVWLTKQKKKEEAKAAAAAPAPVPAATGPEAAAAGPPLGDTSDKQADSVGAAQEGDDGPSNQAAVATESTELGQRVGSAGAEHNGKSEPETTDEQRRESISSSAAKRDGPDGEAVVQDATFDQNSMDNSTNGMQNSDAMMNINMNNMGGYGYNANANNFNMGFGGMNGMNPMMNTGNWANMHNNMDYNMMGNMNGMPSMSNGMYGGFGGNMANMNMMNYGGGFGNGWNGMNSGYGYANGGFNQSGSYPGMNFPNNSFAQNRSYAPGGSFQQRNNRNGSFGGNGIGTGPGKLPSNSRPGSRAGPAQHVRSFHNLPPASATPPRRTDVSCPQQSDGQSPAAAREPVVGNEQAKTSLETAHEGKDNARDTSDSTSPFTRGGAEVLTPAAGDQGSVGGLNPIQTVDSIETDEPNYGDMSMGAYVNPMGGYSNDFGGNGGYNTAYGAATVLTGEPRGVGVEGAPTGPRAMREGRPNTGFSSRIYKAQSTQPPPSATPVQDVRPGSPPRKPRSRSPERDETLRTKDKSVTRSASKSPANDQRIKDEPKSRSPEREAGEGTPRERSTTPKVDEQTERKNRHEDARKESSRHDERTDRGELHDEQNGDYRNDRQERRDRTRSASVDSKYHSHRNKDKHRSSRSHRDRSQEHRRRHRSRSRSPGYEARLGDDDYVRGVDQQSESGARRKSRAEKDKHRERDRDRERHRSRERDRDRRDRREREHDRDHEHDREKDRSRDKDKDRKRRRDRDRDDEDNRDYENEKSRSSRRSRRDRDRDRDYDNEPSSATSARPLSPPPNAPTGPSADGFSIRGISKTKKDSAPTMPPPQPPAGPRGFVPPKGPAADRERRDSRDHRRKFSINSAPPTPSSPSAQPQTQTQTQDHYAAERERNARERDRLDRGSRDTFASDSHSHSHDRALSLLSTKRSRDDFEFEPEAAVDKAKDKDRDIPTGPAAHKSKRAKASSGTDSISNLFTAGLRKQAAKRERRGGVKTEGSAERDLERVERERDGRRR</sequence>